<evidence type="ECO:0000313" key="3">
    <source>
        <dbReference type="EMBL" id="OWU68117.1"/>
    </source>
</evidence>
<protein>
    <submittedName>
        <fullName evidence="3">ATPase</fullName>
    </submittedName>
</protein>
<feature type="domain" description="AAA" evidence="2">
    <location>
        <begin position="134"/>
        <end position="320"/>
    </location>
</feature>
<dbReference type="InterPro" id="IPR027417">
    <property type="entry name" value="P-loop_NTPase"/>
</dbReference>
<sequence>MSGPPTSISLQPIDPTDALDSVPARVTTERFTVAAEICMRARDDLARRGYKPDGEKNLRRFGIWEITTFMLPVSPQHLRRVLKANPDLPQGLADKAGGAKTFTLEEVNQIRDFLEAEGQQGKGYRPYRPKDRPAKVVSVCNFKGGVAKTTTGAHLAMASALDGYRVLVIDLDSQASMSTMFGSMAEDEGQTAYSILAWHRARHAARTLGIDDLTSEELDEEIREAAAVTADDVIFGTHWPTIDILPAQLNLYWAEFQVPVWMQTHRSWQFWDALRAFLEDQNLLSDYDVVIVDTPPALGYLTINALSAADILLIPVGASFIEFDSTGRFFDMLYTTFVSIEDSMARLSDEAPKFSWDAVQVLLTRYDDAQQSELANVIQVYLDDFVATYRQEFTALVGQAGERVSGIYEASHTDFNRETYRRGRETFDRCYHEFKRLLIGCWERDRIEAENREAAE</sequence>
<evidence type="ECO:0000259" key="2">
    <source>
        <dbReference type="Pfam" id="PF13614"/>
    </source>
</evidence>
<dbReference type="Pfam" id="PF13614">
    <property type="entry name" value="AAA_31"/>
    <property type="match status" value="1"/>
</dbReference>
<feature type="compositionally biased region" description="Polar residues" evidence="1">
    <location>
        <begin position="1"/>
        <end position="10"/>
    </location>
</feature>
<organism evidence="3 4">
    <name type="scientific">Marinibacterium profundimaris</name>
    <dbReference type="NCBI Taxonomy" id="1679460"/>
    <lineage>
        <taxon>Bacteria</taxon>
        <taxon>Pseudomonadati</taxon>
        <taxon>Pseudomonadota</taxon>
        <taxon>Alphaproteobacteria</taxon>
        <taxon>Rhodobacterales</taxon>
        <taxon>Paracoccaceae</taxon>
        <taxon>Marinibacterium</taxon>
    </lineage>
</organism>
<evidence type="ECO:0000313" key="4">
    <source>
        <dbReference type="Proteomes" id="UP000215377"/>
    </source>
</evidence>
<dbReference type="InterPro" id="IPR050678">
    <property type="entry name" value="DNA_Partitioning_ATPase"/>
</dbReference>
<accession>A0A225NIL2</accession>
<dbReference type="OrthoDB" id="9785810at2"/>
<dbReference type="Proteomes" id="UP000215377">
    <property type="component" value="Unassembled WGS sequence"/>
</dbReference>
<gene>
    <name evidence="3" type="ORF">ATO3_24830</name>
</gene>
<dbReference type="PANTHER" id="PTHR13696">
    <property type="entry name" value="P-LOOP CONTAINING NUCLEOSIDE TRIPHOSPHATE HYDROLASE"/>
    <property type="match status" value="1"/>
</dbReference>
<reference evidence="3 4" key="1">
    <citation type="submission" date="2013-04" db="EMBL/GenBank/DDBJ databases">
        <title>Oceanicola sp. 22II1-22F33 Genome Sequencing.</title>
        <authorList>
            <person name="Lai Q."/>
            <person name="Li G."/>
            <person name="Shao Z."/>
        </authorList>
    </citation>
    <scope>NUCLEOTIDE SEQUENCE [LARGE SCALE GENOMIC DNA]</scope>
    <source>
        <strain evidence="3 4">22II1-22F33</strain>
    </source>
</reference>
<dbReference type="InterPro" id="IPR025669">
    <property type="entry name" value="AAA_dom"/>
</dbReference>
<feature type="region of interest" description="Disordered" evidence="1">
    <location>
        <begin position="1"/>
        <end position="20"/>
    </location>
</feature>
<dbReference type="PANTHER" id="PTHR13696:SF52">
    <property type="entry name" value="PARA FAMILY PROTEIN CT_582"/>
    <property type="match status" value="1"/>
</dbReference>
<dbReference type="AlphaFoldDB" id="A0A225NIL2"/>
<comment type="caution">
    <text evidence="3">The sequence shown here is derived from an EMBL/GenBank/DDBJ whole genome shotgun (WGS) entry which is preliminary data.</text>
</comment>
<dbReference type="CDD" id="cd02042">
    <property type="entry name" value="ParAB_family"/>
    <property type="match status" value="1"/>
</dbReference>
<proteinExistence type="predicted"/>
<dbReference type="SUPFAM" id="SSF52540">
    <property type="entry name" value="P-loop containing nucleoside triphosphate hydrolases"/>
    <property type="match status" value="1"/>
</dbReference>
<dbReference type="RefSeq" id="WP_088652588.1">
    <property type="nucleotide sequence ID" value="NZ_AQQR01000023.1"/>
</dbReference>
<dbReference type="Gene3D" id="3.40.50.300">
    <property type="entry name" value="P-loop containing nucleotide triphosphate hydrolases"/>
    <property type="match status" value="1"/>
</dbReference>
<keyword evidence="4" id="KW-1185">Reference proteome</keyword>
<evidence type="ECO:0000256" key="1">
    <source>
        <dbReference type="SAM" id="MobiDB-lite"/>
    </source>
</evidence>
<dbReference type="EMBL" id="AQQR01000023">
    <property type="protein sequence ID" value="OWU68117.1"/>
    <property type="molecule type" value="Genomic_DNA"/>
</dbReference>
<name>A0A225NIL2_9RHOB</name>